<dbReference type="AlphaFoldDB" id="A0A0A1GZR9"/>
<feature type="transmembrane region" description="Helical" evidence="5">
    <location>
        <begin position="46"/>
        <end position="68"/>
    </location>
</feature>
<feature type="transmembrane region" description="Helical" evidence="5">
    <location>
        <begin position="74"/>
        <end position="94"/>
    </location>
</feature>
<dbReference type="CDD" id="cd16914">
    <property type="entry name" value="EcfT"/>
    <property type="match status" value="1"/>
</dbReference>
<dbReference type="STRING" id="1291742.LOOC260_119880"/>
<evidence type="ECO:0000256" key="4">
    <source>
        <dbReference type="ARBA" id="ARBA00023136"/>
    </source>
</evidence>
<evidence type="ECO:0000256" key="5">
    <source>
        <dbReference type="SAM" id="Phobius"/>
    </source>
</evidence>
<accession>A0A0A1GZR9</accession>
<keyword evidence="4 5" id="KW-0472">Membrane</keyword>
<gene>
    <name evidence="6" type="ORF">LOOC260_119880</name>
</gene>
<name>A0A0A1GZR9_9LACO</name>
<dbReference type="Proteomes" id="UP000031620">
    <property type="component" value="Chromosome"/>
</dbReference>
<keyword evidence="3 5" id="KW-1133">Transmembrane helix</keyword>
<evidence type="ECO:0000256" key="1">
    <source>
        <dbReference type="ARBA" id="ARBA00004141"/>
    </source>
</evidence>
<comment type="subcellular location">
    <subcellularLocation>
        <location evidence="1">Membrane</location>
        <topology evidence="1">Multi-pass membrane protein</topology>
    </subcellularLocation>
</comment>
<protein>
    <submittedName>
        <fullName evidence="6">ABC transporter permease protein</fullName>
    </submittedName>
</protein>
<reference evidence="6 7" key="1">
    <citation type="submission" date="2014-11" db="EMBL/GenBank/DDBJ databases">
        <title>Complete genome sequence and analysis of Lactobacillus hokkaidonensis LOOC260T.</title>
        <authorList>
            <person name="Tanizawa Y."/>
            <person name="Tohno M."/>
            <person name="Kaminuma E."/>
            <person name="Nakamura Y."/>
            <person name="Arita M."/>
        </authorList>
    </citation>
    <scope>NUCLEOTIDE SEQUENCE [LARGE SCALE GENOMIC DNA]</scope>
    <source>
        <strain evidence="6 7">LOOC260</strain>
    </source>
</reference>
<keyword evidence="2 5" id="KW-0812">Transmembrane</keyword>
<evidence type="ECO:0000256" key="3">
    <source>
        <dbReference type="ARBA" id="ARBA00022989"/>
    </source>
</evidence>
<sequence>MNSSIKLLLVLLISLEVSFTHSLSANLLLIVCGLIYLIVHKISIKALLFLAVVPLLPALGLFVTIYFYSPGQDLHFALVLFTRMYVYVTVGAGFTMTSNPLALALSLEQNWHLPSKFAYGSLAAFNMLPKIKTAIFTIRTAGLMRGIVLSWWSPQLYFKAILVALNWSENLAQAMISHGFVEDQPRTFYHQIKITMSDYSWLIGILLVIQLPIWLLP</sequence>
<evidence type="ECO:0000256" key="2">
    <source>
        <dbReference type="ARBA" id="ARBA00022692"/>
    </source>
</evidence>
<dbReference type="EMBL" id="AP014680">
    <property type="protein sequence ID" value="BAP86494.1"/>
    <property type="molecule type" value="Genomic_DNA"/>
</dbReference>
<evidence type="ECO:0000313" key="6">
    <source>
        <dbReference type="EMBL" id="BAP86494.1"/>
    </source>
</evidence>
<dbReference type="HOGENOM" id="CLU_056469_6_2_9"/>
<feature type="transmembrane region" description="Helical" evidence="5">
    <location>
        <begin position="20"/>
        <end position="39"/>
    </location>
</feature>
<proteinExistence type="predicted"/>
<evidence type="ECO:0000313" key="7">
    <source>
        <dbReference type="Proteomes" id="UP000031620"/>
    </source>
</evidence>
<dbReference type="GO" id="GO:0005886">
    <property type="term" value="C:plasma membrane"/>
    <property type="evidence" value="ECO:0007669"/>
    <property type="project" value="UniProtKB-ARBA"/>
</dbReference>
<dbReference type="Pfam" id="PF02361">
    <property type="entry name" value="CbiQ"/>
    <property type="match status" value="1"/>
</dbReference>
<dbReference type="RefSeq" id="WP_041094607.1">
    <property type="nucleotide sequence ID" value="NZ_AP014680.1"/>
</dbReference>
<feature type="transmembrane region" description="Helical" evidence="5">
    <location>
        <begin position="199"/>
        <end position="216"/>
    </location>
</feature>
<organism evidence="6 7">
    <name type="scientific">Paucilactobacillus hokkaidonensis JCM 18461</name>
    <dbReference type="NCBI Taxonomy" id="1291742"/>
    <lineage>
        <taxon>Bacteria</taxon>
        <taxon>Bacillati</taxon>
        <taxon>Bacillota</taxon>
        <taxon>Bacilli</taxon>
        <taxon>Lactobacillales</taxon>
        <taxon>Lactobacillaceae</taxon>
        <taxon>Paucilactobacillus</taxon>
    </lineage>
</organism>
<dbReference type="InterPro" id="IPR003339">
    <property type="entry name" value="ABC/ECF_trnsptr_transmembrane"/>
</dbReference>
<dbReference type="KEGG" id="lho:LOOC260_119880"/>